<dbReference type="InterPro" id="IPR036322">
    <property type="entry name" value="WD40_repeat_dom_sf"/>
</dbReference>
<dbReference type="GO" id="GO:0005634">
    <property type="term" value="C:nucleus"/>
    <property type="evidence" value="ECO:0007669"/>
    <property type="project" value="TreeGrafter"/>
</dbReference>
<dbReference type="Proteomes" id="UP000799757">
    <property type="component" value="Unassembled WGS sequence"/>
</dbReference>
<dbReference type="PROSITE" id="PS50294">
    <property type="entry name" value="WD_REPEATS_REGION"/>
    <property type="match status" value="1"/>
</dbReference>
<comment type="similarity">
    <text evidence="3">Belongs to the WD repeat MDV1/CAF4 family.</text>
</comment>
<comment type="function">
    <text evidence="5">Involved in mitochondrial fission. Acts as an adapter protein required to form mitochondrial fission complexes. Formation of these complexes is required to promote constriction and fission of the mitochondrial compartment at a late step in mitochondrial division.</text>
</comment>
<reference evidence="7" key="1">
    <citation type="journal article" date="2020" name="Stud. Mycol.">
        <title>101 Dothideomycetes genomes: a test case for predicting lifestyles and emergence of pathogens.</title>
        <authorList>
            <person name="Haridas S."/>
            <person name="Albert R."/>
            <person name="Binder M."/>
            <person name="Bloem J."/>
            <person name="Labutti K."/>
            <person name="Salamov A."/>
            <person name="Andreopoulos B."/>
            <person name="Baker S."/>
            <person name="Barry K."/>
            <person name="Bills G."/>
            <person name="Bluhm B."/>
            <person name="Cannon C."/>
            <person name="Castanera R."/>
            <person name="Culley D."/>
            <person name="Daum C."/>
            <person name="Ezra D."/>
            <person name="Gonzalez J."/>
            <person name="Henrissat B."/>
            <person name="Kuo A."/>
            <person name="Liang C."/>
            <person name="Lipzen A."/>
            <person name="Lutzoni F."/>
            <person name="Magnuson J."/>
            <person name="Mondo S."/>
            <person name="Nolan M."/>
            <person name="Ohm R."/>
            <person name="Pangilinan J."/>
            <person name="Park H.-J."/>
            <person name="Ramirez L."/>
            <person name="Alfaro M."/>
            <person name="Sun H."/>
            <person name="Tritt A."/>
            <person name="Yoshinaga Y."/>
            <person name="Zwiers L.-H."/>
            <person name="Turgeon B."/>
            <person name="Goodwin S."/>
            <person name="Spatafora J."/>
            <person name="Crous P."/>
            <person name="Grigoriev I."/>
        </authorList>
    </citation>
    <scope>NUCLEOTIDE SEQUENCE</scope>
    <source>
        <strain evidence="7">CBS 109.77</strain>
    </source>
</reference>
<evidence type="ECO:0000256" key="4">
    <source>
        <dbReference type="ARBA" id="ARBA00039789"/>
    </source>
</evidence>
<gene>
    <name evidence="7" type="ORF">K505DRAFT_232891</name>
</gene>
<dbReference type="GO" id="GO:1990234">
    <property type="term" value="C:transferase complex"/>
    <property type="evidence" value="ECO:0007669"/>
    <property type="project" value="UniProtKB-ARBA"/>
</dbReference>
<evidence type="ECO:0000256" key="2">
    <source>
        <dbReference type="ARBA" id="ARBA00022737"/>
    </source>
</evidence>
<dbReference type="AlphaFoldDB" id="A0A6A6XQW3"/>
<dbReference type="InterPro" id="IPR015943">
    <property type="entry name" value="WD40/YVTN_repeat-like_dom_sf"/>
</dbReference>
<keyword evidence="2" id="KW-0677">Repeat</keyword>
<dbReference type="EMBL" id="MU001780">
    <property type="protein sequence ID" value="KAF2798578.1"/>
    <property type="molecule type" value="Genomic_DNA"/>
</dbReference>
<dbReference type="Pfam" id="PF00400">
    <property type="entry name" value="WD40"/>
    <property type="match status" value="1"/>
</dbReference>
<dbReference type="PANTHER" id="PTHR22847:SF637">
    <property type="entry name" value="WD REPEAT DOMAIN 5B"/>
    <property type="match status" value="1"/>
</dbReference>
<evidence type="ECO:0000256" key="1">
    <source>
        <dbReference type="ARBA" id="ARBA00022574"/>
    </source>
</evidence>
<evidence type="ECO:0000256" key="3">
    <source>
        <dbReference type="ARBA" id="ARBA00038415"/>
    </source>
</evidence>
<feature type="repeat" description="WD" evidence="6">
    <location>
        <begin position="13"/>
        <end position="54"/>
    </location>
</feature>
<dbReference type="SUPFAM" id="SSF50978">
    <property type="entry name" value="WD40 repeat-like"/>
    <property type="match status" value="1"/>
</dbReference>
<dbReference type="PROSITE" id="PS50082">
    <property type="entry name" value="WD_REPEATS_2"/>
    <property type="match status" value="1"/>
</dbReference>
<dbReference type="PANTHER" id="PTHR22847">
    <property type="entry name" value="WD40 REPEAT PROTEIN"/>
    <property type="match status" value="1"/>
</dbReference>
<evidence type="ECO:0000256" key="6">
    <source>
        <dbReference type="PROSITE-ProRule" id="PRU00221"/>
    </source>
</evidence>
<organism evidence="7 8">
    <name type="scientific">Melanomma pulvis-pyrius CBS 109.77</name>
    <dbReference type="NCBI Taxonomy" id="1314802"/>
    <lineage>
        <taxon>Eukaryota</taxon>
        <taxon>Fungi</taxon>
        <taxon>Dikarya</taxon>
        <taxon>Ascomycota</taxon>
        <taxon>Pezizomycotina</taxon>
        <taxon>Dothideomycetes</taxon>
        <taxon>Pleosporomycetidae</taxon>
        <taxon>Pleosporales</taxon>
        <taxon>Melanommataceae</taxon>
        <taxon>Melanomma</taxon>
    </lineage>
</organism>
<keyword evidence="8" id="KW-1185">Reference proteome</keyword>
<evidence type="ECO:0000313" key="8">
    <source>
        <dbReference type="Proteomes" id="UP000799757"/>
    </source>
</evidence>
<evidence type="ECO:0000256" key="5">
    <source>
        <dbReference type="ARBA" id="ARBA00043913"/>
    </source>
</evidence>
<dbReference type="OrthoDB" id="538223at2759"/>
<proteinExistence type="inferred from homology"/>
<keyword evidence="1 6" id="KW-0853">WD repeat</keyword>
<dbReference type="Gene3D" id="2.130.10.10">
    <property type="entry name" value="YVTN repeat-like/Quinoprotein amine dehydrogenase"/>
    <property type="match status" value="1"/>
</dbReference>
<feature type="non-terminal residue" evidence="7">
    <location>
        <position position="1"/>
    </location>
</feature>
<protein>
    <recommendedName>
        <fullName evidence="4">Mitochondrial division protein 1</fullName>
    </recommendedName>
</protein>
<evidence type="ECO:0000313" key="7">
    <source>
        <dbReference type="EMBL" id="KAF2798578.1"/>
    </source>
</evidence>
<dbReference type="InterPro" id="IPR001680">
    <property type="entry name" value="WD40_rpt"/>
</dbReference>
<dbReference type="SMART" id="SM00320">
    <property type="entry name" value="WD40"/>
    <property type="match status" value="1"/>
</dbReference>
<sequence>LWDASTGALRSTLEGHAGGVESVAFSPDGQKVASRSWDMTVKLWDASTGKVLDEMSLVVSIDQISFSEDGLLLQTNCGAFSSSTLLQVTSLWISWKGRNLLWLPPEFRYDITAVHNSSVVFGKSIGCVTFISFNTRFLL</sequence>
<accession>A0A6A6XQW3</accession>
<name>A0A6A6XQW3_9PLEO</name>